<dbReference type="PANTHER" id="PTHR48004">
    <property type="entry name" value="OS01G0149700 PROTEIN"/>
    <property type="match status" value="1"/>
</dbReference>
<accession>A0A4U6V0R7</accession>
<dbReference type="InterPro" id="IPR001611">
    <property type="entry name" value="Leu-rich_rpt"/>
</dbReference>
<keyword evidence="2" id="KW-1185">Reference proteome</keyword>
<protein>
    <recommendedName>
        <fullName evidence="3">Leucine-rich repeat-containing N-terminal plant-type domain-containing protein</fullName>
    </recommendedName>
</protein>
<reference evidence="1" key="1">
    <citation type="submission" date="2019-03" db="EMBL/GenBank/DDBJ databases">
        <title>WGS assembly of Setaria viridis.</title>
        <authorList>
            <person name="Huang P."/>
            <person name="Jenkins J."/>
            <person name="Grimwood J."/>
            <person name="Barry K."/>
            <person name="Healey A."/>
            <person name="Mamidi S."/>
            <person name="Sreedasyam A."/>
            <person name="Shu S."/>
            <person name="Feldman M."/>
            <person name="Wu J."/>
            <person name="Yu Y."/>
            <person name="Chen C."/>
            <person name="Johnson J."/>
            <person name="Rokhsar D."/>
            <person name="Baxter I."/>
            <person name="Schmutz J."/>
            <person name="Brutnell T."/>
            <person name="Kellogg E."/>
        </authorList>
    </citation>
    <scope>NUCLEOTIDE SEQUENCE [LARGE SCALE GENOMIC DNA]</scope>
</reference>
<evidence type="ECO:0008006" key="3">
    <source>
        <dbReference type="Google" id="ProtNLM"/>
    </source>
</evidence>
<dbReference type="Gene3D" id="3.80.10.10">
    <property type="entry name" value="Ribonuclease Inhibitor"/>
    <property type="match status" value="3"/>
</dbReference>
<dbReference type="Pfam" id="PF00560">
    <property type="entry name" value="LRR_1"/>
    <property type="match status" value="4"/>
</dbReference>
<evidence type="ECO:0000313" key="1">
    <source>
        <dbReference type="EMBL" id="TKW22538.1"/>
    </source>
</evidence>
<dbReference type="InterPro" id="IPR052941">
    <property type="entry name" value="StomDev_PlantInt_Reg"/>
</dbReference>
<organism evidence="1 2">
    <name type="scientific">Setaria viridis</name>
    <name type="common">Green bristlegrass</name>
    <name type="synonym">Setaria italica subsp. viridis</name>
    <dbReference type="NCBI Taxonomy" id="4556"/>
    <lineage>
        <taxon>Eukaryota</taxon>
        <taxon>Viridiplantae</taxon>
        <taxon>Streptophyta</taxon>
        <taxon>Embryophyta</taxon>
        <taxon>Tracheophyta</taxon>
        <taxon>Spermatophyta</taxon>
        <taxon>Magnoliopsida</taxon>
        <taxon>Liliopsida</taxon>
        <taxon>Poales</taxon>
        <taxon>Poaceae</taxon>
        <taxon>PACMAD clade</taxon>
        <taxon>Panicoideae</taxon>
        <taxon>Panicodae</taxon>
        <taxon>Paniceae</taxon>
        <taxon>Cenchrinae</taxon>
        <taxon>Setaria</taxon>
    </lineage>
</organism>
<dbReference type="EMBL" id="CM016555">
    <property type="protein sequence ID" value="TKW22538.1"/>
    <property type="molecule type" value="Genomic_DNA"/>
</dbReference>
<dbReference type="SUPFAM" id="SSF52058">
    <property type="entry name" value="L domain-like"/>
    <property type="match status" value="1"/>
</dbReference>
<dbReference type="PANTHER" id="PTHR48004:SF59">
    <property type="entry name" value="LEUCINE-RICH REPEAT-CONTAINING N-TERMINAL PLANT-TYPE DOMAIN-CONTAINING PROTEIN"/>
    <property type="match status" value="1"/>
</dbReference>
<dbReference type="InterPro" id="IPR032675">
    <property type="entry name" value="LRR_dom_sf"/>
</dbReference>
<dbReference type="OMA" id="KCNAAGR"/>
<sequence length="317" mass="35395">MELYRCSALQYLDLSWNHLGRELPAYTGSRLGVNLTTLALSGNRFNGTILGTIPASLSSLQNLQNLKMDDNKLIGIVPAKLNKLMRLQTLWLAYNPFAAGELLASFKNLTNMTLGSACKLIGDFLRFVADMPELEVLDLSINMLTGGIPPWVWSLKNLQYFGVYRNNLTSDLVVNDFAVMENYKLTRVIPEVFEHLENLTRLSLFRNNFSGEIPASISRLPSFIKFGKHSTFTYMKGDDNELIGTIPEGLCARGQFMTLTDNGNHLNGSIPEALANCSSLHGLQLDSNQLFDKLPQALWTIRIKTLSLYNNRLIGGL</sequence>
<evidence type="ECO:0000313" key="2">
    <source>
        <dbReference type="Proteomes" id="UP000298652"/>
    </source>
</evidence>
<name>A0A4U6V0R7_SETVI</name>
<proteinExistence type="predicted"/>
<dbReference type="Proteomes" id="UP000298652">
    <property type="component" value="Chromosome 4"/>
</dbReference>
<dbReference type="AlphaFoldDB" id="A0A4U6V0R7"/>
<dbReference type="Gramene" id="TKW22538">
    <property type="protein sequence ID" value="TKW22538"/>
    <property type="gene ID" value="SEVIR_4G235200v2"/>
</dbReference>
<gene>
    <name evidence="1" type="ORF">SEVIR_4G235200v2</name>
</gene>